<comment type="subcellular location">
    <subcellularLocation>
        <location evidence="2">Cytoplasmic vesicle</location>
    </subcellularLocation>
    <subcellularLocation>
        <location evidence="14">Endomembrane system</location>
        <topology evidence="14">Single-pass membrane protein</topology>
    </subcellularLocation>
</comment>
<dbReference type="GO" id="GO:0042420">
    <property type="term" value="P:dopamine catabolic process"/>
    <property type="evidence" value="ECO:0007669"/>
    <property type="project" value="TreeGrafter"/>
</dbReference>
<evidence type="ECO:0000256" key="4">
    <source>
        <dbReference type="ARBA" id="ARBA00022692"/>
    </source>
</evidence>
<dbReference type="GO" id="GO:0030667">
    <property type="term" value="C:secretory granule membrane"/>
    <property type="evidence" value="ECO:0007669"/>
    <property type="project" value="TreeGrafter"/>
</dbReference>
<evidence type="ECO:0000256" key="6">
    <source>
        <dbReference type="ARBA" id="ARBA00022989"/>
    </source>
</evidence>
<accession>A0A833S6M9</accession>
<evidence type="ECO:0000256" key="12">
    <source>
        <dbReference type="ARBA" id="ARBA00023180"/>
    </source>
</evidence>
<keyword evidence="11" id="KW-1015">Disulfide bond</keyword>
<dbReference type="InterPro" id="IPR045266">
    <property type="entry name" value="DOH_DOMON"/>
</dbReference>
<name>A0A833S6M9_9HYME</name>
<evidence type="ECO:0000256" key="13">
    <source>
        <dbReference type="ARBA" id="ARBA00023329"/>
    </source>
</evidence>
<keyword evidence="6" id="KW-1133">Transmembrane helix</keyword>
<keyword evidence="13" id="KW-0968">Cytoplasmic vesicle</keyword>
<dbReference type="InterPro" id="IPR020611">
    <property type="entry name" value="Cu2_ascorb_mOase_CS-1"/>
</dbReference>
<evidence type="ECO:0000256" key="11">
    <source>
        <dbReference type="ARBA" id="ARBA00023157"/>
    </source>
</evidence>
<keyword evidence="9" id="KW-0503">Monooxygenase</keyword>
<keyword evidence="8" id="KW-0186">Copper</keyword>
<dbReference type="PROSITE" id="PS00085">
    <property type="entry name" value="CU2_MONOOXYGENASE_2"/>
    <property type="match status" value="1"/>
</dbReference>
<dbReference type="InterPro" id="IPR028460">
    <property type="entry name" value="Tbh/DBH"/>
</dbReference>
<evidence type="ECO:0000256" key="2">
    <source>
        <dbReference type="ARBA" id="ARBA00004541"/>
    </source>
</evidence>
<sequence>MQDIMCYLYFGNVYKCKKFVLYCDVIPVIAHEHRRESAAKQYYTKSSSFQTIWDLLVEIDNKKVEDHENIYRVYPGIIIIRVERIIRIEKIFIKFRLVQKPLFIGVDFMNEMIIAEVHYIGVDNGWFAIGFSDYGELKPADYCVLWIDWHRQIQLQDAWADEEGKLNLDLQQNCENFAWRRRGNITKFTFSRKFDTCDENDYIMERGTTHLVWLKGLGPLSSLAGLQVSDAKASGMSRTELIRVLHKKPTFPSNAWQLELLADHVKVPNKETTYWCRVQKLPLVLSQKHHILQFGPVIQTGNEHLVHHMEVFHCAGSVDLEIPMYDGPCDGTNRPETTQICKKVLAAWAMGADAFIYPEEAGLSIGGENFNPYVMLEVHYNNPELQDGNVDSSGIRFIVTKSLRKYDAGVIELGLEYTDKMAIPPQQEAFILAGHCIQECTGVGLPQQGIHVFASQLHTHLTGIKVVTRHIRDGEELPLLNYDNHYSTHFQEIRLLPKPIIILPGDSLITSCTYNTMDRKNVTLGGFAISDEMCVNYIHYYPNARLEVCKSAISDDALRTYFRYMREWENQLTIADNGISANYKNIEWTKVRVQALHDLYEAAPLGMQCNGSDGSRLPGLWDNIAATPVKLPLPPPARNCPDSLLKQEIINSM</sequence>
<evidence type="ECO:0000256" key="9">
    <source>
        <dbReference type="ARBA" id="ARBA00023033"/>
    </source>
</evidence>
<dbReference type="AlphaFoldDB" id="A0A833S6M9"/>
<evidence type="ECO:0000256" key="7">
    <source>
        <dbReference type="ARBA" id="ARBA00023002"/>
    </source>
</evidence>
<dbReference type="InterPro" id="IPR000323">
    <property type="entry name" value="Cu2_ascorb_mOase_N"/>
</dbReference>
<dbReference type="InterPro" id="IPR008977">
    <property type="entry name" value="PHM/PNGase_F_dom_sf"/>
</dbReference>
<dbReference type="PROSITE" id="PS50836">
    <property type="entry name" value="DOMON"/>
    <property type="match status" value="1"/>
</dbReference>
<evidence type="ECO:0000256" key="8">
    <source>
        <dbReference type="ARBA" id="ARBA00023008"/>
    </source>
</evidence>
<keyword evidence="7" id="KW-0560">Oxidoreductase</keyword>
<dbReference type="GO" id="GO:0004500">
    <property type="term" value="F:dopamine beta-monooxygenase activity"/>
    <property type="evidence" value="ECO:0007669"/>
    <property type="project" value="InterPro"/>
</dbReference>
<dbReference type="PROSITE" id="PS00084">
    <property type="entry name" value="CU2_MONOOXYGENASE_1"/>
    <property type="match status" value="1"/>
</dbReference>
<evidence type="ECO:0000259" key="15">
    <source>
        <dbReference type="PROSITE" id="PS50836"/>
    </source>
</evidence>
<keyword evidence="5" id="KW-0479">Metal-binding</keyword>
<evidence type="ECO:0000256" key="3">
    <source>
        <dbReference type="ARBA" id="ARBA00010676"/>
    </source>
</evidence>
<dbReference type="Gene3D" id="2.60.120.230">
    <property type="match status" value="1"/>
</dbReference>
<dbReference type="InterPro" id="IPR000945">
    <property type="entry name" value="DBH-like"/>
</dbReference>
<dbReference type="SUPFAM" id="SSF49742">
    <property type="entry name" value="PHM/PNGase F"/>
    <property type="match status" value="2"/>
</dbReference>
<keyword evidence="12" id="KW-0325">Glycoprotein</keyword>
<evidence type="ECO:0000313" key="17">
    <source>
        <dbReference type="Proteomes" id="UP000655588"/>
    </source>
</evidence>
<dbReference type="FunFam" id="2.60.120.310:FF:000004">
    <property type="entry name" value="DBH-like monooxygenase protein 1"/>
    <property type="match status" value="1"/>
</dbReference>
<comment type="caution">
    <text evidence="16">The sequence shown here is derived from an EMBL/GenBank/DDBJ whole genome shotgun (WGS) entry which is preliminary data.</text>
</comment>
<dbReference type="PANTHER" id="PTHR10157">
    <property type="entry name" value="DOPAMINE BETA HYDROXYLASE RELATED"/>
    <property type="match status" value="1"/>
</dbReference>
<dbReference type="SMART" id="SM00664">
    <property type="entry name" value="DoH"/>
    <property type="match status" value="1"/>
</dbReference>
<feature type="domain" description="DOMON" evidence="15">
    <location>
        <begin position="89"/>
        <end position="216"/>
    </location>
</feature>
<dbReference type="InterPro" id="IPR014784">
    <property type="entry name" value="Cu2_ascorb_mOase-like_C"/>
</dbReference>
<dbReference type="PRINTS" id="PR00767">
    <property type="entry name" value="DBMONOXGNASE"/>
</dbReference>
<reference evidence="16" key="1">
    <citation type="submission" date="2019-11" db="EMBL/GenBank/DDBJ databases">
        <title>The nuclear and mitochondrial genomes of Frieseomelitta varia - a highly eusocial stingless bee (Meliponini) with a permanently sterile worker caste.</title>
        <authorList>
            <person name="Freitas F.C.P."/>
            <person name="Lourenco A.P."/>
            <person name="Nunes F.M.F."/>
            <person name="Paschoal A.R."/>
            <person name="Abreu F.C.P."/>
            <person name="Barbin F.O."/>
            <person name="Bataglia L."/>
            <person name="Cardoso-Junior C.A.M."/>
            <person name="Cervoni M.S."/>
            <person name="Silva S.R."/>
            <person name="Dalarmi F."/>
            <person name="Del Lama M.A."/>
            <person name="Depintor T.S."/>
            <person name="Ferreira K.M."/>
            <person name="Goria P.S."/>
            <person name="Jaskot M.C."/>
            <person name="Lago D.C."/>
            <person name="Luna-Lucena D."/>
            <person name="Moda L.M."/>
            <person name="Nascimento L."/>
            <person name="Pedrino M."/>
            <person name="Rabico F.O."/>
            <person name="Sanches F.C."/>
            <person name="Santos D.E."/>
            <person name="Santos C.G."/>
            <person name="Vieira J."/>
            <person name="Lopes T.F."/>
            <person name="Barchuk A.R."/>
            <person name="Hartfelder K."/>
            <person name="Simoes Z.L.P."/>
            <person name="Bitondi M.M.G."/>
            <person name="Pinheiro D.G."/>
        </authorList>
    </citation>
    <scope>NUCLEOTIDE SEQUENCE</scope>
    <source>
        <strain evidence="16">USP_RPSP 00005682</strain>
        <tissue evidence="16">Whole individual</tissue>
    </source>
</reference>
<dbReference type="InterPro" id="IPR036939">
    <property type="entry name" value="Cu2_ascorb_mOase_N_sf"/>
</dbReference>
<comment type="cofactor">
    <cofactor evidence="1">
        <name>Cu(2+)</name>
        <dbReference type="ChEBI" id="CHEBI:29036"/>
    </cofactor>
</comment>
<evidence type="ECO:0000256" key="14">
    <source>
        <dbReference type="ARBA" id="ARBA00037847"/>
    </source>
</evidence>
<gene>
    <name evidence="16" type="ORF">E2986_01692</name>
</gene>
<evidence type="ECO:0000256" key="5">
    <source>
        <dbReference type="ARBA" id="ARBA00022723"/>
    </source>
</evidence>
<dbReference type="GO" id="GO:0005507">
    <property type="term" value="F:copper ion binding"/>
    <property type="evidence" value="ECO:0007669"/>
    <property type="project" value="InterPro"/>
</dbReference>
<dbReference type="CDD" id="cd09631">
    <property type="entry name" value="DOMON_DOH"/>
    <property type="match status" value="1"/>
</dbReference>
<dbReference type="InterPro" id="IPR014783">
    <property type="entry name" value="Cu2_ascorb_mOase_CS-2"/>
</dbReference>
<dbReference type="Proteomes" id="UP000655588">
    <property type="component" value="Unassembled WGS sequence"/>
</dbReference>
<dbReference type="Pfam" id="PF01082">
    <property type="entry name" value="Cu2_monooxygen"/>
    <property type="match status" value="1"/>
</dbReference>
<evidence type="ECO:0000256" key="1">
    <source>
        <dbReference type="ARBA" id="ARBA00001973"/>
    </source>
</evidence>
<protein>
    <recommendedName>
        <fullName evidence="15">DOMON domain-containing protein</fullName>
    </recommendedName>
</protein>
<comment type="similarity">
    <text evidence="3">Belongs to the copper type II ascorbate-dependent monooxygenase family.</text>
</comment>
<keyword evidence="4" id="KW-0812">Transmembrane</keyword>
<dbReference type="FunFam" id="2.60.120.230:FF:000001">
    <property type="entry name" value="Monooxygenase, DBH-like 1"/>
    <property type="match status" value="1"/>
</dbReference>
<proteinExistence type="inferred from homology"/>
<dbReference type="PANTHER" id="PTHR10157:SF29">
    <property type="entry name" value="DOPAMINE BETA-HYDROXYLASE"/>
    <property type="match status" value="1"/>
</dbReference>
<keyword evidence="17" id="KW-1185">Reference proteome</keyword>
<organism evidence="16 17">
    <name type="scientific">Frieseomelitta varia</name>
    <dbReference type="NCBI Taxonomy" id="561572"/>
    <lineage>
        <taxon>Eukaryota</taxon>
        <taxon>Metazoa</taxon>
        <taxon>Ecdysozoa</taxon>
        <taxon>Arthropoda</taxon>
        <taxon>Hexapoda</taxon>
        <taxon>Insecta</taxon>
        <taxon>Pterygota</taxon>
        <taxon>Neoptera</taxon>
        <taxon>Endopterygota</taxon>
        <taxon>Hymenoptera</taxon>
        <taxon>Apocrita</taxon>
        <taxon>Aculeata</taxon>
        <taxon>Apoidea</taxon>
        <taxon>Anthophila</taxon>
        <taxon>Apidae</taxon>
        <taxon>Frieseomelitta</taxon>
    </lineage>
</organism>
<dbReference type="Pfam" id="PF03351">
    <property type="entry name" value="DOMON"/>
    <property type="match status" value="1"/>
</dbReference>
<keyword evidence="10" id="KW-0472">Membrane</keyword>
<dbReference type="Pfam" id="PF03712">
    <property type="entry name" value="Cu2_monoox_C"/>
    <property type="match status" value="1"/>
</dbReference>
<dbReference type="InterPro" id="IPR005018">
    <property type="entry name" value="DOMON_domain"/>
</dbReference>
<dbReference type="Gene3D" id="2.60.120.310">
    <property type="entry name" value="Copper type II, ascorbate-dependent monooxygenase, N-terminal domain"/>
    <property type="match status" value="1"/>
</dbReference>
<evidence type="ECO:0000313" key="16">
    <source>
        <dbReference type="EMBL" id="KAF3424222.1"/>
    </source>
</evidence>
<dbReference type="GO" id="GO:0005615">
    <property type="term" value="C:extracellular space"/>
    <property type="evidence" value="ECO:0007669"/>
    <property type="project" value="TreeGrafter"/>
</dbReference>
<dbReference type="EMBL" id="WNWW01000485">
    <property type="protein sequence ID" value="KAF3424222.1"/>
    <property type="molecule type" value="Genomic_DNA"/>
</dbReference>
<dbReference type="InterPro" id="IPR024548">
    <property type="entry name" value="Cu2_monoox_C"/>
</dbReference>
<evidence type="ECO:0000256" key="10">
    <source>
        <dbReference type="ARBA" id="ARBA00023136"/>
    </source>
</evidence>
<dbReference type="GO" id="GO:0042421">
    <property type="term" value="P:norepinephrine biosynthetic process"/>
    <property type="evidence" value="ECO:0007669"/>
    <property type="project" value="TreeGrafter"/>
</dbReference>
<dbReference type="GO" id="GO:0006589">
    <property type="term" value="P:octopamine biosynthetic process"/>
    <property type="evidence" value="ECO:0007669"/>
    <property type="project" value="TreeGrafter"/>
</dbReference>